<reference evidence="10" key="1">
    <citation type="submission" date="2018-06" db="EMBL/GenBank/DDBJ databases">
        <authorList>
            <person name="Zhirakovskaya E."/>
        </authorList>
    </citation>
    <scope>NUCLEOTIDE SEQUENCE</scope>
</reference>
<protein>
    <recommendedName>
        <fullName evidence="2">(d)CMP kinase</fullName>
        <ecNumber evidence="2">2.7.4.25</ecNumber>
    </recommendedName>
</protein>
<proteinExistence type="inferred from homology"/>
<evidence type="ECO:0000256" key="5">
    <source>
        <dbReference type="ARBA" id="ARBA00022777"/>
    </source>
</evidence>
<keyword evidence="3 10" id="KW-0808">Transferase</keyword>
<sequence>MTKKRIITIDGPSGAGKSTVARLLADSLGFRYLDTGALYRAVALYLRRYGLSEDVNDETLTQLLKGLNTGFSEGRVFINGEDVSEAIRTPEIGHYSSVFSARRPVREFLFAIQRAYPEKYDTVVEGRDMGTVVFPDAWMKFFLDASQQERAKRRHLQLVQKGIAVTTEEALQDVQQRDERDSRRELAPLKQAQDAIYIDTTSMGIEETIKKMLEFLIDNR</sequence>
<comment type="catalytic activity">
    <reaction evidence="7">
        <text>dCMP + ATP = dCDP + ADP</text>
        <dbReference type="Rhea" id="RHEA:25094"/>
        <dbReference type="ChEBI" id="CHEBI:30616"/>
        <dbReference type="ChEBI" id="CHEBI:57566"/>
        <dbReference type="ChEBI" id="CHEBI:58593"/>
        <dbReference type="ChEBI" id="CHEBI:456216"/>
        <dbReference type="EC" id="2.7.4.25"/>
    </reaction>
</comment>
<evidence type="ECO:0000259" key="9">
    <source>
        <dbReference type="Pfam" id="PF02224"/>
    </source>
</evidence>
<evidence type="ECO:0000256" key="2">
    <source>
        <dbReference type="ARBA" id="ARBA00012906"/>
    </source>
</evidence>
<feature type="domain" description="Cytidylate kinase" evidence="9">
    <location>
        <begin position="7"/>
        <end position="215"/>
    </location>
</feature>
<comment type="similarity">
    <text evidence="1">Belongs to the cytidylate kinase family. Type 1 subfamily.</text>
</comment>
<organism evidence="10">
    <name type="scientific">hydrothermal vent metagenome</name>
    <dbReference type="NCBI Taxonomy" id="652676"/>
    <lineage>
        <taxon>unclassified sequences</taxon>
        <taxon>metagenomes</taxon>
        <taxon>ecological metagenomes</taxon>
    </lineage>
</organism>
<dbReference type="InterPro" id="IPR011994">
    <property type="entry name" value="Cytidylate_kinase_dom"/>
</dbReference>
<dbReference type="GO" id="GO:0036431">
    <property type="term" value="F:dCMP kinase activity"/>
    <property type="evidence" value="ECO:0007669"/>
    <property type="project" value="InterPro"/>
</dbReference>
<name>A0A3B1CPQ3_9ZZZZ</name>
<dbReference type="SUPFAM" id="SSF52540">
    <property type="entry name" value="P-loop containing nucleoside triphosphate hydrolases"/>
    <property type="match status" value="1"/>
</dbReference>
<dbReference type="GO" id="GO:0015949">
    <property type="term" value="P:nucleobase-containing small molecule interconversion"/>
    <property type="evidence" value="ECO:0007669"/>
    <property type="project" value="TreeGrafter"/>
</dbReference>
<dbReference type="GO" id="GO:0005829">
    <property type="term" value="C:cytosol"/>
    <property type="evidence" value="ECO:0007669"/>
    <property type="project" value="TreeGrafter"/>
</dbReference>
<dbReference type="InterPro" id="IPR027417">
    <property type="entry name" value="P-loop_NTPase"/>
</dbReference>
<keyword evidence="6" id="KW-0067">ATP-binding</keyword>
<dbReference type="EMBL" id="UOGI01000071">
    <property type="protein sequence ID" value="VAX30292.1"/>
    <property type="molecule type" value="Genomic_DNA"/>
</dbReference>
<keyword evidence="4" id="KW-0547">Nucleotide-binding</keyword>
<evidence type="ECO:0000256" key="1">
    <source>
        <dbReference type="ARBA" id="ARBA00009427"/>
    </source>
</evidence>
<evidence type="ECO:0000256" key="4">
    <source>
        <dbReference type="ARBA" id="ARBA00022741"/>
    </source>
</evidence>
<dbReference type="AlphaFoldDB" id="A0A3B1CPQ3"/>
<evidence type="ECO:0000256" key="3">
    <source>
        <dbReference type="ARBA" id="ARBA00022679"/>
    </source>
</evidence>
<dbReference type="HAMAP" id="MF_00238">
    <property type="entry name" value="Cytidyl_kinase_type1"/>
    <property type="match status" value="1"/>
</dbReference>
<dbReference type="PANTHER" id="PTHR21299">
    <property type="entry name" value="CYTIDYLATE KINASE/PANTOATE-BETA-ALANINE LIGASE"/>
    <property type="match status" value="1"/>
</dbReference>
<dbReference type="GO" id="GO:0005524">
    <property type="term" value="F:ATP binding"/>
    <property type="evidence" value="ECO:0007669"/>
    <property type="project" value="UniProtKB-KW"/>
</dbReference>
<dbReference type="NCBIfam" id="TIGR00017">
    <property type="entry name" value="cmk"/>
    <property type="match status" value="1"/>
</dbReference>
<evidence type="ECO:0000256" key="6">
    <source>
        <dbReference type="ARBA" id="ARBA00022840"/>
    </source>
</evidence>
<dbReference type="EC" id="2.7.4.25" evidence="2"/>
<dbReference type="CDD" id="cd02020">
    <property type="entry name" value="CMPK"/>
    <property type="match status" value="1"/>
</dbReference>
<dbReference type="GO" id="GO:0036430">
    <property type="term" value="F:CMP kinase activity"/>
    <property type="evidence" value="ECO:0007669"/>
    <property type="project" value="RHEA"/>
</dbReference>
<gene>
    <name evidence="10" type="ORF">MNBD_NITROSPIRAE03-1477</name>
</gene>
<evidence type="ECO:0000256" key="8">
    <source>
        <dbReference type="ARBA" id="ARBA00048478"/>
    </source>
</evidence>
<dbReference type="Pfam" id="PF02224">
    <property type="entry name" value="Cytidylate_kin"/>
    <property type="match status" value="1"/>
</dbReference>
<evidence type="ECO:0000313" key="10">
    <source>
        <dbReference type="EMBL" id="VAX30292.1"/>
    </source>
</evidence>
<accession>A0A3B1CPQ3</accession>
<keyword evidence="5 10" id="KW-0418">Kinase</keyword>
<dbReference type="InterPro" id="IPR003136">
    <property type="entry name" value="Cytidylate_kin"/>
</dbReference>
<dbReference type="Gene3D" id="3.40.50.300">
    <property type="entry name" value="P-loop containing nucleotide triphosphate hydrolases"/>
    <property type="match status" value="1"/>
</dbReference>
<evidence type="ECO:0000256" key="7">
    <source>
        <dbReference type="ARBA" id="ARBA00047615"/>
    </source>
</evidence>
<dbReference type="PANTHER" id="PTHR21299:SF2">
    <property type="entry name" value="CYTIDYLATE KINASE"/>
    <property type="match status" value="1"/>
</dbReference>
<comment type="catalytic activity">
    <reaction evidence="8">
        <text>CMP + ATP = CDP + ADP</text>
        <dbReference type="Rhea" id="RHEA:11600"/>
        <dbReference type="ChEBI" id="CHEBI:30616"/>
        <dbReference type="ChEBI" id="CHEBI:58069"/>
        <dbReference type="ChEBI" id="CHEBI:60377"/>
        <dbReference type="ChEBI" id="CHEBI:456216"/>
        <dbReference type="EC" id="2.7.4.25"/>
    </reaction>
</comment>